<organism evidence="1 2">
    <name type="scientific">Oryza sativa subsp. japonica</name>
    <name type="common">Rice</name>
    <dbReference type="NCBI Taxonomy" id="39947"/>
    <lineage>
        <taxon>Eukaryota</taxon>
        <taxon>Viridiplantae</taxon>
        <taxon>Streptophyta</taxon>
        <taxon>Embryophyta</taxon>
        <taxon>Tracheophyta</taxon>
        <taxon>Spermatophyta</taxon>
        <taxon>Magnoliopsida</taxon>
        <taxon>Liliopsida</taxon>
        <taxon>Poales</taxon>
        <taxon>Poaceae</taxon>
        <taxon>BOP clade</taxon>
        <taxon>Oryzoideae</taxon>
        <taxon>Oryzeae</taxon>
        <taxon>Oryzinae</taxon>
        <taxon>Oryza</taxon>
        <taxon>Oryza sativa</taxon>
    </lineage>
</organism>
<reference evidence="1 2" key="2">
    <citation type="journal article" date="2013" name="Plant Cell Physiol.">
        <title>Rice Annotation Project Database (RAP-DB): an integrative and interactive database for rice genomics.</title>
        <authorList>
            <person name="Sakai H."/>
            <person name="Lee S.S."/>
            <person name="Tanaka T."/>
            <person name="Numa H."/>
            <person name="Kim J."/>
            <person name="Kawahara Y."/>
            <person name="Wakimoto H."/>
            <person name="Yang C.C."/>
            <person name="Iwamoto M."/>
            <person name="Abe T."/>
            <person name="Yamada Y."/>
            <person name="Muto A."/>
            <person name="Inokuchi H."/>
            <person name="Ikemura T."/>
            <person name="Matsumoto T."/>
            <person name="Sasaki T."/>
            <person name="Itoh T."/>
        </authorList>
    </citation>
    <scope>NUCLEOTIDE SEQUENCE [LARGE SCALE GENOMIC DNA]</scope>
    <source>
        <strain evidence="2">cv. Nipponbare</strain>
    </source>
</reference>
<gene>
    <name evidence="1" type="ordered locus">Os04g0450850</name>
    <name evidence="1" type="ORF">OSNPB_040450850</name>
</gene>
<dbReference type="InParanoid" id="A0A0P0WB71"/>
<dbReference type="Proteomes" id="UP000059680">
    <property type="component" value="Chromosome 4"/>
</dbReference>
<dbReference type="EMBL" id="AP014960">
    <property type="protein sequence ID" value="BAS89460.1"/>
    <property type="molecule type" value="Genomic_DNA"/>
</dbReference>
<evidence type="ECO:0000313" key="1">
    <source>
        <dbReference type="EMBL" id="BAS89460.1"/>
    </source>
</evidence>
<dbReference type="PaxDb" id="39947-A0A0P0WB71"/>
<evidence type="ECO:0000313" key="2">
    <source>
        <dbReference type="Proteomes" id="UP000059680"/>
    </source>
</evidence>
<keyword evidence="2" id="KW-1185">Reference proteome</keyword>
<dbReference type="Gramene" id="Os04t0450850-01">
    <property type="protein sequence ID" value="Os04t0450850-01"/>
    <property type="gene ID" value="Os04g0450850"/>
</dbReference>
<name>A0A0P0WB71_ORYSJ</name>
<accession>A0A0P0WB71</accession>
<dbReference type="AlphaFoldDB" id="A0A0P0WB71"/>
<protein>
    <submittedName>
        <fullName evidence="1">Os04g0450850 protein</fullName>
    </submittedName>
</protein>
<proteinExistence type="predicted"/>
<reference evidence="1 2" key="3">
    <citation type="journal article" date="2013" name="Rice">
        <title>Improvement of the Oryza sativa Nipponbare reference genome using next generation sequence and optical map data.</title>
        <authorList>
            <person name="Kawahara Y."/>
            <person name="de la Bastide M."/>
            <person name="Hamilton J.P."/>
            <person name="Kanamori H."/>
            <person name="McCombie W.R."/>
            <person name="Ouyang S."/>
            <person name="Schwartz D.C."/>
            <person name="Tanaka T."/>
            <person name="Wu J."/>
            <person name="Zhou S."/>
            <person name="Childs K.L."/>
            <person name="Davidson R.M."/>
            <person name="Lin H."/>
            <person name="Quesada-Ocampo L."/>
            <person name="Vaillancourt B."/>
            <person name="Sakai H."/>
            <person name="Lee S.S."/>
            <person name="Kim J."/>
            <person name="Numa H."/>
            <person name="Itoh T."/>
            <person name="Buell C.R."/>
            <person name="Matsumoto T."/>
        </authorList>
    </citation>
    <scope>NUCLEOTIDE SEQUENCE [LARGE SCALE GENOMIC DNA]</scope>
    <source>
        <strain evidence="2">cv. Nipponbare</strain>
    </source>
</reference>
<sequence length="74" mass="8743">MVHNTRPSVNSAKIKSENHEVESNNVGHFIMSQRKKKKTRRQIISEAGRRIMKTYQLRLWYVSFSSYCISSKIK</sequence>
<reference evidence="2" key="1">
    <citation type="journal article" date="2005" name="Nature">
        <title>The map-based sequence of the rice genome.</title>
        <authorList>
            <consortium name="International rice genome sequencing project (IRGSP)"/>
            <person name="Matsumoto T."/>
            <person name="Wu J."/>
            <person name="Kanamori H."/>
            <person name="Katayose Y."/>
            <person name="Fujisawa M."/>
            <person name="Namiki N."/>
            <person name="Mizuno H."/>
            <person name="Yamamoto K."/>
            <person name="Antonio B.A."/>
            <person name="Baba T."/>
            <person name="Sakata K."/>
            <person name="Nagamura Y."/>
            <person name="Aoki H."/>
            <person name="Arikawa K."/>
            <person name="Arita K."/>
            <person name="Bito T."/>
            <person name="Chiden Y."/>
            <person name="Fujitsuka N."/>
            <person name="Fukunaka R."/>
            <person name="Hamada M."/>
            <person name="Harada C."/>
            <person name="Hayashi A."/>
            <person name="Hijishita S."/>
            <person name="Honda M."/>
            <person name="Hosokawa S."/>
            <person name="Ichikawa Y."/>
            <person name="Idonuma A."/>
            <person name="Iijima M."/>
            <person name="Ikeda M."/>
            <person name="Ikeno M."/>
            <person name="Ito K."/>
            <person name="Ito S."/>
            <person name="Ito T."/>
            <person name="Ito Y."/>
            <person name="Ito Y."/>
            <person name="Iwabuchi A."/>
            <person name="Kamiya K."/>
            <person name="Karasawa W."/>
            <person name="Kurita K."/>
            <person name="Katagiri S."/>
            <person name="Kikuta A."/>
            <person name="Kobayashi H."/>
            <person name="Kobayashi N."/>
            <person name="Machita K."/>
            <person name="Maehara T."/>
            <person name="Masukawa M."/>
            <person name="Mizubayashi T."/>
            <person name="Mukai Y."/>
            <person name="Nagasaki H."/>
            <person name="Nagata Y."/>
            <person name="Naito S."/>
            <person name="Nakashima M."/>
            <person name="Nakama Y."/>
            <person name="Nakamichi Y."/>
            <person name="Nakamura M."/>
            <person name="Meguro A."/>
            <person name="Negishi M."/>
            <person name="Ohta I."/>
            <person name="Ohta T."/>
            <person name="Okamoto M."/>
            <person name="Ono N."/>
            <person name="Saji S."/>
            <person name="Sakaguchi M."/>
            <person name="Sakai K."/>
            <person name="Shibata M."/>
            <person name="Shimokawa T."/>
            <person name="Song J."/>
            <person name="Takazaki Y."/>
            <person name="Terasawa K."/>
            <person name="Tsugane M."/>
            <person name="Tsuji K."/>
            <person name="Ueda S."/>
            <person name="Waki K."/>
            <person name="Yamagata H."/>
            <person name="Yamamoto M."/>
            <person name="Yamamoto S."/>
            <person name="Yamane H."/>
            <person name="Yoshiki S."/>
            <person name="Yoshihara R."/>
            <person name="Yukawa K."/>
            <person name="Zhong H."/>
            <person name="Yano M."/>
            <person name="Yuan Q."/>
            <person name="Ouyang S."/>
            <person name="Liu J."/>
            <person name="Jones K.M."/>
            <person name="Gansberger K."/>
            <person name="Moffat K."/>
            <person name="Hill J."/>
            <person name="Bera J."/>
            <person name="Fadrosh D."/>
            <person name="Jin S."/>
            <person name="Johri S."/>
            <person name="Kim M."/>
            <person name="Overton L."/>
            <person name="Reardon M."/>
            <person name="Tsitrin T."/>
            <person name="Vuong H."/>
            <person name="Weaver B."/>
            <person name="Ciecko A."/>
            <person name="Tallon L."/>
            <person name="Jackson J."/>
            <person name="Pai G."/>
            <person name="Aken S.V."/>
            <person name="Utterback T."/>
            <person name="Reidmuller S."/>
            <person name="Feldblyum T."/>
            <person name="Hsiao J."/>
            <person name="Zismann V."/>
            <person name="Iobst S."/>
            <person name="de Vazeille A.R."/>
            <person name="Buell C.R."/>
            <person name="Ying K."/>
            <person name="Li Y."/>
            <person name="Lu T."/>
            <person name="Huang Y."/>
            <person name="Zhao Q."/>
            <person name="Feng Q."/>
            <person name="Zhang L."/>
            <person name="Zhu J."/>
            <person name="Weng Q."/>
            <person name="Mu J."/>
            <person name="Lu Y."/>
            <person name="Fan D."/>
            <person name="Liu Y."/>
            <person name="Guan J."/>
            <person name="Zhang Y."/>
            <person name="Yu S."/>
            <person name="Liu X."/>
            <person name="Zhang Y."/>
            <person name="Hong G."/>
            <person name="Han B."/>
            <person name="Choisne N."/>
            <person name="Demange N."/>
            <person name="Orjeda G."/>
            <person name="Samain S."/>
            <person name="Cattolico L."/>
            <person name="Pelletier E."/>
            <person name="Couloux A."/>
            <person name="Segurens B."/>
            <person name="Wincker P."/>
            <person name="D'Hont A."/>
            <person name="Scarpelli C."/>
            <person name="Weissenbach J."/>
            <person name="Salanoubat M."/>
            <person name="Quetier F."/>
            <person name="Yu Y."/>
            <person name="Kim H.R."/>
            <person name="Rambo T."/>
            <person name="Currie J."/>
            <person name="Collura K."/>
            <person name="Luo M."/>
            <person name="Yang T."/>
            <person name="Ammiraju J.S.S."/>
            <person name="Engler F."/>
            <person name="Soderlund C."/>
            <person name="Wing R.A."/>
            <person name="Palmer L.E."/>
            <person name="de la Bastide M."/>
            <person name="Spiegel L."/>
            <person name="Nascimento L."/>
            <person name="Zutavern T."/>
            <person name="O'Shaughnessy A."/>
            <person name="Dike S."/>
            <person name="Dedhia N."/>
            <person name="Preston R."/>
            <person name="Balija V."/>
            <person name="McCombie W.R."/>
            <person name="Chow T."/>
            <person name="Chen H."/>
            <person name="Chung M."/>
            <person name="Chen C."/>
            <person name="Shaw J."/>
            <person name="Wu H."/>
            <person name="Hsiao K."/>
            <person name="Chao Y."/>
            <person name="Chu M."/>
            <person name="Cheng C."/>
            <person name="Hour A."/>
            <person name="Lee P."/>
            <person name="Lin S."/>
            <person name="Lin Y."/>
            <person name="Liou J."/>
            <person name="Liu S."/>
            <person name="Hsing Y."/>
            <person name="Raghuvanshi S."/>
            <person name="Mohanty A."/>
            <person name="Bharti A.K."/>
            <person name="Gaur A."/>
            <person name="Gupta V."/>
            <person name="Kumar D."/>
            <person name="Ravi V."/>
            <person name="Vij S."/>
            <person name="Kapur A."/>
            <person name="Khurana P."/>
            <person name="Khurana P."/>
            <person name="Khurana J.P."/>
            <person name="Tyagi A.K."/>
            <person name="Gaikwad K."/>
            <person name="Singh A."/>
            <person name="Dalal V."/>
            <person name="Srivastava S."/>
            <person name="Dixit A."/>
            <person name="Pal A.K."/>
            <person name="Ghazi I.A."/>
            <person name="Yadav M."/>
            <person name="Pandit A."/>
            <person name="Bhargava A."/>
            <person name="Sureshbabu K."/>
            <person name="Batra K."/>
            <person name="Sharma T.R."/>
            <person name="Mohapatra T."/>
            <person name="Singh N.K."/>
            <person name="Messing J."/>
            <person name="Nelson A.B."/>
            <person name="Fuks G."/>
            <person name="Kavchok S."/>
            <person name="Keizer G."/>
            <person name="Linton E."/>
            <person name="Llaca V."/>
            <person name="Song R."/>
            <person name="Tanyolac B."/>
            <person name="Young S."/>
            <person name="Ho-Il K."/>
            <person name="Hahn J.H."/>
            <person name="Sangsakoo G."/>
            <person name="Vanavichit A."/>
            <person name="de Mattos Luiz.A.T."/>
            <person name="Zimmer P.D."/>
            <person name="Malone G."/>
            <person name="Dellagostin O."/>
            <person name="de Oliveira A.C."/>
            <person name="Bevan M."/>
            <person name="Bancroft I."/>
            <person name="Minx P."/>
            <person name="Cordum H."/>
            <person name="Wilson R."/>
            <person name="Cheng Z."/>
            <person name="Jin W."/>
            <person name="Jiang J."/>
            <person name="Leong S.A."/>
            <person name="Iwama H."/>
            <person name="Gojobori T."/>
            <person name="Itoh T."/>
            <person name="Niimura Y."/>
            <person name="Fujii Y."/>
            <person name="Habara T."/>
            <person name="Sakai H."/>
            <person name="Sato Y."/>
            <person name="Wilson G."/>
            <person name="Kumar K."/>
            <person name="McCouch S."/>
            <person name="Juretic N."/>
            <person name="Hoen D."/>
            <person name="Wright S."/>
            <person name="Bruskiewich R."/>
            <person name="Bureau T."/>
            <person name="Miyao A."/>
            <person name="Hirochika H."/>
            <person name="Nishikawa T."/>
            <person name="Kadowaki K."/>
            <person name="Sugiura M."/>
            <person name="Burr B."/>
            <person name="Sasaki T."/>
        </authorList>
    </citation>
    <scope>NUCLEOTIDE SEQUENCE [LARGE SCALE GENOMIC DNA]</scope>
    <source>
        <strain evidence="2">cv. Nipponbare</strain>
    </source>
</reference>